<dbReference type="GO" id="GO:0004061">
    <property type="term" value="F:arylformamidase activity"/>
    <property type="evidence" value="ECO:0007669"/>
    <property type="project" value="TreeGrafter"/>
</dbReference>
<feature type="domain" description="Alpha/beta hydrolase fold-3" evidence="2">
    <location>
        <begin position="95"/>
        <end position="239"/>
    </location>
</feature>
<evidence type="ECO:0000256" key="1">
    <source>
        <dbReference type="ARBA" id="ARBA00022801"/>
    </source>
</evidence>
<sequence>MNVRDPAEMPVFDMEIDDQYDPVKWLREREKSKESEYKFVKTLRDQSELCRQRAKIHNGVDLAVPYGQTHQDGHGLEAFDWFAPFRIPEKIQHVLVYIHGGYWRALDLPESSHWATAVTDFGGIFVGLAYRLAPYQPIQTMPQRICHGLQTVFEHSHKKISQKTKNTPNIHMHLVGHSAGAQLIIESVVHAIQLSKQQPEQPQQQQKEEQGDYQWLNSVRSLILLSGIYDLRPIISTSINQALKLENLHQAWQISPLRLFAEPDTTIRIPTSIRWLIAWAQFDSPAIIGQSSQLINFMRDYYGNEGDKSECKSKSCDGRVDSFCVTNEDHFSSIEKLHGGLKQSNFFKKMLQFISVDSEDV</sequence>
<evidence type="ECO:0000313" key="4">
    <source>
        <dbReference type="Proteomes" id="UP000230066"/>
    </source>
</evidence>
<organism evidence="3 4">
    <name type="scientific">Fasciola hepatica</name>
    <name type="common">Liver fluke</name>
    <dbReference type="NCBI Taxonomy" id="6192"/>
    <lineage>
        <taxon>Eukaryota</taxon>
        <taxon>Metazoa</taxon>
        <taxon>Spiralia</taxon>
        <taxon>Lophotrochozoa</taxon>
        <taxon>Platyhelminthes</taxon>
        <taxon>Trematoda</taxon>
        <taxon>Digenea</taxon>
        <taxon>Plagiorchiida</taxon>
        <taxon>Echinostomata</taxon>
        <taxon>Echinostomatoidea</taxon>
        <taxon>Fasciolidae</taxon>
        <taxon>Fasciola</taxon>
    </lineage>
</organism>
<keyword evidence="1" id="KW-0378">Hydrolase</keyword>
<dbReference type="Pfam" id="PF07859">
    <property type="entry name" value="Abhydrolase_3"/>
    <property type="match status" value="1"/>
</dbReference>
<dbReference type="InterPro" id="IPR029058">
    <property type="entry name" value="AB_hydrolase_fold"/>
</dbReference>
<dbReference type="PANTHER" id="PTHR48081">
    <property type="entry name" value="AB HYDROLASE SUPERFAMILY PROTEIN C4A8.06C"/>
    <property type="match status" value="1"/>
</dbReference>
<protein>
    <recommendedName>
        <fullName evidence="2">Alpha/beta hydrolase fold-3 domain-containing protein</fullName>
    </recommendedName>
</protein>
<name>A0A2H1BXF0_FASHE</name>
<dbReference type="PANTHER" id="PTHR48081:SF33">
    <property type="entry name" value="KYNURENINE FORMAMIDASE"/>
    <property type="match status" value="1"/>
</dbReference>
<evidence type="ECO:0000313" key="3">
    <source>
        <dbReference type="EMBL" id="THD20349.1"/>
    </source>
</evidence>
<keyword evidence="4" id="KW-1185">Reference proteome</keyword>
<reference evidence="3" key="1">
    <citation type="submission" date="2019-03" db="EMBL/GenBank/DDBJ databases">
        <title>Improved annotation for the trematode Fasciola hepatica.</title>
        <authorList>
            <person name="Choi Y.-J."/>
            <person name="Martin J."/>
            <person name="Mitreva M."/>
        </authorList>
    </citation>
    <scope>NUCLEOTIDE SEQUENCE [LARGE SCALE GENOMIC DNA]</scope>
</reference>
<proteinExistence type="predicted"/>
<dbReference type="InterPro" id="IPR050300">
    <property type="entry name" value="GDXG_lipolytic_enzyme"/>
</dbReference>
<dbReference type="AlphaFoldDB" id="A0A2H1BXF0"/>
<accession>A0A2H1BXF0</accession>
<dbReference type="EMBL" id="JXXN02004761">
    <property type="protein sequence ID" value="THD20349.1"/>
    <property type="molecule type" value="Genomic_DNA"/>
</dbReference>
<dbReference type="Gene3D" id="3.40.50.1820">
    <property type="entry name" value="alpha/beta hydrolase"/>
    <property type="match status" value="1"/>
</dbReference>
<comment type="caution">
    <text evidence="3">The sequence shown here is derived from an EMBL/GenBank/DDBJ whole genome shotgun (WGS) entry which is preliminary data.</text>
</comment>
<dbReference type="Proteomes" id="UP000230066">
    <property type="component" value="Unassembled WGS sequence"/>
</dbReference>
<evidence type="ECO:0000259" key="2">
    <source>
        <dbReference type="Pfam" id="PF07859"/>
    </source>
</evidence>
<gene>
    <name evidence="3" type="ORF">D915_008749</name>
</gene>
<dbReference type="SUPFAM" id="SSF53474">
    <property type="entry name" value="alpha/beta-Hydrolases"/>
    <property type="match status" value="1"/>
</dbReference>
<dbReference type="InterPro" id="IPR013094">
    <property type="entry name" value="AB_hydrolase_3"/>
</dbReference>